<evidence type="ECO:0000313" key="2">
    <source>
        <dbReference type="EMBL" id="SQC92050.1"/>
    </source>
</evidence>
<dbReference type="GO" id="GO:0006313">
    <property type="term" value="P:DNA transposition"/>
    <property type="evidence" value="ECO:0007669"/>
    <property type="project" value="InterPro"/>
</dbReference>
<dbReference type="GO" id="GO:0003677">
    <property type="term" value="F:DNA binding"/>
    <property type="evidence" value="ECO:0007669"/>
    <property type="project" value="InterPro"/>
</dbReference>
<protein>
    <recommendedName>
        <fullName evidence="1">Transposase IS110-like N-terminal domain-containing protein</fullName>
    </recommendedName>
</protein>
<dbReference type="GO" id="GO:0004803">
    <property type="term" value="F:transposase activity"/>
    <property type="evidence" value="ECO:0007669"/>
    <property type="project" value="InterPro"/>
</dbReference>
<gene>
    <name evidence="2" type="ORF">NCTC12120_05235</name>
</gene>
<name>A0A2X3KWU9_9ENTR</name>
<proteinExistence type="predicted"/>
<dbReference type="Proteomes" id="UP000251197">
    <property type="component" value="Unassembled WGS sequence"/>
</dbReference>
<dbReference type="InterPro" id="IPR002525">
    <property type="entry name" value="Transp_IS110-like_N"/>
</dbReference>
<sequence>MTESSDYEPVQIFIGVDVDKDTNHAVAINRSDNRLFDTELFNDETRLRSLKFDLKQHDQRQLVVDQPATIGALPVTVARSECVLVGYLPGLAMRHIADLPAVKPGQMLETLPSSPDSPCSATSMMISPHKQCSPAPRIRSLLTQRHPALERVRVSRLVHPAVHNPLQQYTSSEKLVLPGKKKPAIRLCKLEPCLRKHLAADITLALIQ</sequence>
<dbReference type="Pfam" id="PF01548">
    <property type="entry name" value="DEDD_Tnp_IS110"/>
    <property type="match status" value="1"/>
</dbReference>
<reference evidence="2 3" key="1">
    <citation type="submission" date="2018-06" db="EMBL/GenBank/DDBJ databases">
        <authorList>
            <consortium name="Pathogen Informatics"/>
            <person name="Doyle S."/>
        </authorList>
    </citation>
    <scope>NUCLEOTIDE SEQUENCE [LARGE SCALE GENOMIC DNA]</scope>
    <source>
        <strain evidence="2 3">NCTC12120</strain>
    </source>
</reference>
<accession>A0A2X3KWU9</accession>
<organism evidence="2 3">
    <name type="scientific">Cedecea neteri</name>
    <dbReference type="NCBI Taxonomy" id="158822"/>
    <lineage>
        <taxon>Bacteria</taxon>
        <taxon>Pseudomonadati</taxon>
        <taxon>Pseudomonadota</taxon>
        <taxon>Gammaproteobacteria</taxon>
        <taxon>Enterobacterales</taxon>
        <taxon>Enterobacteriaceae</taxon>
        <taxon>Cedecea</taxon>
    </lineage>
</organism>
<evidence type="ECO:0000259" key="1">
    <source>
        <dbReference type="Pfam" id="PF01548"/>
    </source>
</evidence>
<dbReference type="EMBL" id="UAVU01000009">
    <property type="protein sequence ID" value="SQC92050.1"/>
    <property type="molecule type" value="Genomic_DNA"/>
</dbReference>
<dbReference type="AlphaFoldDB" id="A0A2X3KWU9"/>
<evidence type="ECO:0000313" key="3">
    <source>
        <dbReference type="Proteomes" id="UP000251197"/>
    </source>
</evidence>
<feature type="domain" description="Transposase IS110-like N-terminal" evidence="1">
    <location>
        <begin position="14"/>
        <end position="99"/>
    </location>
</feature>